<name>I2FPT8_USTHO</name>
<dbReference type="PANTHER" id="PTHR11439">
    <property type="entry name" value="GAG-POL-RELATED RETROTRANSPOSON"/>
    <property type="match status" value="1"/>
</dbReference>
<dbReference type="Proteomes" id="UP000006174">
    <property type="component" value="Unassembled WGS sequence"/>
</dbReference>
<dbReference type="OrthoDB" id="3344688at2759"/>
<evidence type="ECO:0000313" key="2">
    <source>
        <dbReference type="Proteomes" id="UP000006174"/>
    </source>
</evidence>
<dbReference type="HOGENOM" id="CLU_1817242_0_0_1"/>
<reference evidence="1 2" key="1">
    <citation type="journal article" date="2012" name="Plant Cell">
        <title>Genome comparison of barley and maize smut fungi reveals targeted loss of RNA silencing components and species-specific presence of transposable elements.</title>
        <authorList>
            <person name="Laurie J.D."/>
            <person name="Ali S."/>
            <person name="Linning R."/>
            <person name="Mannhaupt G."/>
            <person name="Wong P."/>
            <person name="Gueldener U."/>
            <person name="Muensterkoetter M."/>
            <person name="Moore R."/>
            <person name="Kahmann R."/>
            <person name="Bakkeren G."/>
            <person name="Schirawski J."/>
        </authorList>
    </citation>
    <scope>NUCLEOTIDE SEQUENCE [LARGE SCALE GENOMIC DNA]</scope>
    <source>
        <strain evidence="2">Uh4875-4</strain>
    </source>
</reference>
<comment type="caution">
    <text evidence="1">The sequence shown here is derived from an EMBL/GenBank/DDBJ whole genome shotgun (WGS) entry which is preliminary data.</text>
</comment>
<protein>
    <recommendedName>
        <fullName evidence="3">Reverse transcriptase Ty1/copia-type domain-containing protein</fullName>
    </recommendedName>
</protein>
<keyword evidence="2" id="KW-1185">Reference proteome</keyword>
<dbReference type="EMBL" id="CAGI01000139">
    <property type="protein sequence ID" value="CCF48931.1"/>
    <property type="molecule type" value="Genomic_DNA"/>
</dbReference>
<dbReference type="STRING" id="1128400.I2FPT8"/>
<evidence type="ECO:0000313" key="1">
    <source>
        <dbReference type="EMBL" id="CCF48931.1"/>
    </source>
</evidence>
<gene>
    <name evidence="1" type="ORF">UHOR_13469</name>
</gene>
<dbReference type="eggNOG" id="KOG0017">
    <property type="taxonomic scope" value="Eukaryota"/>
</dbReference>
<proteinExistence type="predicted"/>
<evidence type="ECO:0008006" key="3">
    <source>
        <dbReference type="Google" id="ProtNLM"/>
    </source>
</evidence>
<dbReference type="AlphaFoldDB" id="I2FPT8"/>
<dbReference type="PANTHER" id="PTHR11439:SF483">
    <property type="entry name" value="PEPTIDE SYNTHASE GLIP-LIKE, PUTATIVE (AFU_ORTHOLOGUE AFUA_3G12920)-RELATED"/>
    <property type="match status" value="1"/>
</dbReference>
<organism evidence="1 2">
    <name type="scientific">Ustilago hordei</name>
    <name type="common">Barley covered smut fungus</name>
    <dbReference type="NCBI Taxonomy" id="120017"/>
    <lineage>
        <taxon>Eukaryota</taxon>
        <taxon>Fungi</taxon>
        <taxon>Dikarya</taxon>
        <taxon>Basidiomycota</taxon>
        <taxon>Ustilaginomycotina</taxon>
        <taxon>Ustilaginomycetes</taxon>
        <taxon>Ustilaginales</taxon>
        <taxon>Ustilaginaceae</taxon>
        <taxon>Ustilago</taxon>
    </lineage>
</organism>
<sequence>MPATEMINTLTLQEGDMASAEEICHYALLVGSLLWVAQGSRPNIAFAVGCCTQFVTNLSREHLAGAKQVLRYLKGTAGVSLTEVNLQPTVANSLVEAEYIALAAAARELLWTSMFLQELEQPVPRTAKIHCQDSYMFENCLA</sequence>
<accession>I2FPT8</accession>